<protein>
    <submittedName>
        <fullName evidence="1">Uncharacterized protein</fullName>
    </submittedName>
</protein>
<dbReference type="EMBL" id="CM042014">
    <property type="protein sequence ID" value="KAI3721802.1"/>
    <property type="molecule type" value="Genomic_DNA"/>
</dbReference>
<proteinExistence type="predicted"/>
<reference evidence="1 2" key="2">
    <citation type="journal article" date="2022" name="Mol. Ecol. Resour.">
        <title>The genomes of chicory, endive, great burdock and yacon provide insights into Asteraceae paleo-polyploidization history and plant inulin production.</title>
        <authorList>
            <person name="Fan W."/>
            <person name="Wang S."/>
            <person name="Wang H."/>
            <person name="Wang A."/>
            <person name="Jiang F."/>
            <person name="Liu H."/>
            <person name="Zhao H."/>
            <person name="Xu D."/>
            <person name="Zhang Y."/>
        </authorList>
    </citation>
    <scope>NUCLEOTIDE SEQUENCE [LARGE SCALE GENOMIC DNA]</scope>
    <source>
        <strain evidence="2">cv. Punajuju</strain>
        <tissue evidence="1">Leaves</tissue>
    </source>
</reference>
<evidence type="ECO:0000313" key="2">
    <source>
        <dbReference type="Proteomes" id="UP001055811"/>
    </source>
</evidence>
<accession>A0ACB9BHE5</accession>
<sequence length="474" mass="52913">MVMSFQPFTVIEPWAFETITPSQFITFTMPNPLNHRRLLHALVLRVAVLDSPIAIADDESPVIAAMIVPNHRETDWNFCTQSGHLQLLYDFHNVSRLILIGNNPPPNPESSIYIRPPVTDPSRKARLENELKPLLMALHPKVSFHSRLPETLFLTYEDDVVYRVTIAKLVGPIVGEFIIEDVELKGNSDRSKMLRRRLRFKRMPNLIQSQAPLIPIFGDDEATTQTDLESLRRMVNAKFEADTTVLVHQYMTPMVAGISLIVSHLDERIQLGYTPRALCLGVGGGVLLSFLNTQLGFEVTGVEADKVVLTAATHHFGLNRSGSIRLIVGDAIEVIQNFPPQHTRGNTDASKVNNDAKFDVVMVDLDSSEAQNGISAPPPKFVKKPVFRNARSLLGDHGVLIINVVPLNELFYKTLVNELKDIFHKVYGIDVGNQGNFVVMATVSPTSSNDHDNDFLKKLRSVIPGTYMDSIVEL</sequence>
<reference evidence="2" key="1">
    <citation type="journal article" date="2022" name="Mol. Ecol. Resour.">
        <title>The genomes of chicory, endive, great burdock and yacon provide insights into Asteraceae palaeo-polyploidization history and plant inulin production.</title>
        <authorList>
            <person name="Fan W."/>
            <person name="Wang S."/>
            <person name="Wang H."/>
            <person name="Wang A."/>
            <person name="Jiang F."/>
            <person name="Liu H."/>
            <person name="Zhao H."/>
            <person name="Xu D."/>
            <person name="Zhang Y."/>
        </authorList>
    </citation>
    <scope>NUCLEOTIDE SEQUENCE [LARGE SCALE GENOMIC DNA]</scope>
    <source>
        <strain evidence="2">cv. Punajuju</strain>
    </source>
</reference>
<evidence type="ECO:0000313" key="1">
    <source>
        <dbReference type="EMBL" id="KAI3721802.1"/>
    </source>
</evidence>
<dbReference type="Proteomes" id="UP001055811">
    <property type="component" value="Linkage Group LG06"/>
</dbReference>
<name>A0ACB9BHE5_CICIN</name>
<gene>
    <name evidence="1" type="ORF">L2E82_32820</name>
</gene>
<keyword evidence="2" id="KW-1185">Reference proteome</keyword>
<comment type="caution">
    <text evidence="1">The sequence shown here is derived from an EMBL/GenBank/DDBJ whole genome shotgun (WGS) entry which is preliminary data.</text>
</comment>
<organism evidence="1 2">
    <name type="scientific">Cichorium intybus</name>
    <name type="common">Chicory</name>
    <dbReference type="NCBI Taxonomy" id="13427"/>
    <lineage>
        <taxon>Eukaryota</taxon>
        <taxon>Viridiplantae</taxon>
        <taxon>Streptophyta</taxon>
        <taxon>Embryophyta</taxon>
        <taxon>Tracheophyta</taxon>
        <taxon>Spermatophyta</taxon>
        <taxon>Magnoliopsida</taxon>
        <taxon>eudicotyledons</taxon>
        <taxon>Gunneridae</taxon>
        <taxon>Pentapetalae</taxon>
        <taxon>asterids</taxon>
        <taxon>campanulids</taxon>
        <taxon>Asterales</taxon>
        <taxon>Asteraceae</taxon>
        <taxon>Cichorioideae</taxon>
        <taxon>Cichorieae</taxon>
        <taxon>Cichoriinae</taxon>
        <taxon>Cichorium</taxon>
    </lineage>
</organism>